<evidence type="ECO:0000256" key="3">
    <source>
        <dbReference type="ARBA" id="ARBA00017526"/>
    </source>
</evidence>
<evidence type="ECO:0000256" key="5">
    <source>
        <dbReference type="ARBA" id="ARBA00022483"/>
    </source>
</evidence>
<keyword evidence="6 7" id="KW-0653">Protein transport</keyword>
<reference evidence="10" key="1">
    <citation type="submission" date="2022-01" db="UniProtKB">
        <authorList>
            <consortium name="EnsemblMetazoa"/>
        </authorList>
    </citation>
    <scope>IDENTIFICATION</scope>
</reference>
<dbReference type="GeneID" id="106666155"/>
<comment type="function">
    <text evidence="1 7">Component of the exocyst complex involved in the docking of exocytic vesicles with fusion sites on the plasma membrane.</text>
</comment>
<dbReference type="CTD" id="33563"/>
<dbReference type="AlphaFoldDB" id="A0A8I6TE44"/>
<dbReference type="GO" id="GO:0006887">
    <property type="term" value="P:exocytosis"/>
    <property type="evidence" value="ECO:0007669"/>
    <property type="project" value="UniProtKB-KW"/>
</dbReference>
<dbReference type="OMA" id="RMWMDVD"/>
<name>A0A8I6TE44_CIMLE</name>
<dbReference type="PANTHER" id="PTHR13043:SF1">
    <property type="entry name" value="EXOCYST COMPLEX COMPONENT 2"/>
    <property type="match status" value="1"/>
</dbReference>
<keyword evidence="11" id="KW-1185">Reference proteome</keyword>
<comment type="similarity">
    <text evidence="2 7">Belongs to the SEC5 family.</text>
</comment>
<dbReference type="InterPro" id="IPR029175">
    <property type="entry name" value="EXOC2/Sec5"/>
</dbReference>
<evidence type="ECO:0000259" key="9">
    <source>
        <dbReference type="Pfam" id="PF15469"/>
    </source>
</evidence>
<dbReference type="GO" id="GO:0006893">
    <property type="term" value="P:Golgi to plasma membrane transport"/>
    <property type="evidence" value="ECO:0007669"/>
    <property type="project" value="UniProtKB-UniRule"/>
</dbReference>
<dbReference type="Pfam" id="PF15469">
    <property type="entry name" value="Sec5"/>
    <property type="match status" value="1"/>
</dbReference>
<evidence type="ECO:0000256" key="7">
    <source>
        <dbReference type="RuleBase" id="RU365069"/>
    </source>
</evidence>
<organism evidence="10 11">
    <name type="scientific">Cimex lectularius</name>
    <name type="common">Bed bug</name>
    <name type="synonym">Acanthia lectularia</name>
    <dbReference type="NCBI Taxonomy" id="79782"/>
    <lineage>
        <taxon>Eukaryota</taxon>
        <taxon>Metazoa</taxon>
        <taxon>Ecdysozoa</taxon>
        <taxon>Arthropoda</taxon>
        <taxon>Hexapoda</taxon>
        <taxon>Insecta</taxon>
        <taxon>Pterygota</taxon>
        <taxon>Neoptera</taxon>
        <taxon>Paraneoptera</taxon>
        <taxon>Hemiptera</taxon>
        <taxon>Heteroptera</taxon>
        <taxon>Panheteroptera</taxon>
        <taxon>Cimicomorpha</taxon>
        <taxon>Cimicidae</taxon>
        <taxon>Cimex</taxon>
    </lineage>
</organism>
<evidence type="ECO:0000256" key="1">
    <source>
        <dbReference type="ARBA" id="ARBA00002660"/>
    </source>
</evidence>
<dbReference type="CDD" id="cd00603">
    <property type="entry name" value="IPT_PCSR"/>
    <property type="match status" value="1"/>
</dbReference>
<comment type="subunit">
    <text evidence="7">Component of the exocyst complex.</text>
</comment>
<protein>
    <recommendedName>
        <fullName evidence="3 7">Exocyst complex component 2</fullName>
    </recommendedName>
</protein>
<dbReference type="FunFam" id="2.60.40.10:FF:000196">
    <property type="entry name" value="Exocyst complex component 2"/>
    <property type="match status" value="1"/>
</dbReference>
<dbReference type="InterPro" id="IPR002909">
    <property type="entry name" value="IPT_dom"/>
</dbReference>
<evidence type="ECO:0000259" key="8">
    <source>
        <dbReference type="Pfam" id="PF01833"/>
    </source>
</evidence>
<dbReference type="SUPFAM" id="SSF81296">
    <property type="entry name" value="E set domains"/>
    <property type="match status" value="1"/>
</dbReference>
<dbReference type="KEGG" id="clec:106666155"/>
<evidence type="ECO:0000256" key="6">
    <source>
        <dbReference type="ARBA" id="ARBA00022927"/>
    </source>
</evidence>
<evidence type="ECO:0000256" key="4">
    <source>
        <dbReference type="ARBA" id="ARBA00022448"/>
    </source>
</evidence>
<dbReference type="OrthoDB" id="26242at2759"/>
<dbReference type="InterPro" id="IPR013783">
    <property type="entry name" value="Ig-like_fold"/>
</dbReference>
<evidence type="ECO:0000313" key="11">
    <source>
        <dbReference type="Proteomes" id="UP000494040"/>
    </source>
</evidence>
<keyword evidence="5 7" id="KW-0268">Exocytosis</keyword>
<dbReference type="Gene3D" id="2.60.40.10">
    <property type="entry name" value="Immunoglobulins"/>
    <property type="match status" value="1"/>
</dbReference>
<dbReference type="GO" id="GO:0048731">
    <property type="term" value="P:system development"/>
    <property type="evidence" value="ECO:0007669"/>
    <property type="project" value="UniProtKB-ARBA"/>
</dbReference>
<keyword evidence="4 7" id="KW-0813">Transport</keyword>
<sequence length="852" mass="95262">MAPPPVVTGVSPKEGPPGTRVTIRGEFLGSKPNDMISVEICGCECVLSADWKSPTKIIARSGPGKGKGKIIVTTQSGGVGTCTVEFRGYHERIGPLKESAVWVEEATPIGGSVWDKGAPEDPLGLSVETNETKKLPEDDLIELFPGCNGDLSSEQFSPGWFLLQYHQSTSFDDLRVGLAYLKRKVDGHKEGQLSFLKGNVSSVMEQLEVLEALKNAFQKDIDEFGLDRSSKIIDAINKSREQGKILFDGVLKGREKAERTRSALGVLQRFRFLFTLPAAIDRSMERGDYDAIISDYSRANNLFGKTEVNLFKSVLAEVKLKVNEIKGVLKAKLHTMPSTLENQKKIIRNLVQLEYEGDPGWEAINVHLKYITAQLNECYRFHMVNLDKFNSPDSKQKSSTKRDKVLEKQSSVTERVDCIEDLCDIVSLLVPELWSLGQSYFSGDLYIKPDQSKQADFKRNTIGCIGEMARLIRSTIGQGKNSLLGWFPHCLRHLRLLGNHLNQIPHDPLNSLIHHFRLECVKSVLMNTADQIKELSQKEEWKLIHDPVYGLITQLPGLFEGVVSGSINVLKESALNKEPKESKLFDNSHIIKETEELFLNILSNYFECIDSLSANGEEEQSMAVSQLGATTYRQSQASLSWEERLLSCICNVKYSSMVTLPKVCALAATVGLPSLDNVLKTASHSLIQPLMQRLEYAYVEAKCDPLVGTIEPSMYIGHFDWDSADLQVTSVRPYANEIIANIIAVHAQLERCCSWLKDSVLCQIVEMVSEEVSRLMLCATGMSREGAQQARLDIAVLRHNLSKCTTDKAEKFFNEALEAIPTLTPEEQKFIDQLHESYKKRMYLQLCAFPQG</sequence>
<dbReference type="GO" id="GO:0015031">
    <property type="term" value="P:protein transport"/>
    <property type="evidence" value="ECO:0007669"/>
    <property type="project" value="UniProtKB-KW"/>
</dbReference>
<dbReference type="Proteomes" id="UP000494040">
    <property type="component" value="Unassembled WGS sequence"/>
</dbReference>
<dbReference type="RefSeq" id="XP_014248601.1">
    <property type="nucleotide sequence ID" value="XM_014393115.2"/>
</dbReference>
<feature type="domain" description="Exocyst complex component EXOC2/Sec5 N-terminal" evidence="9">
    <location>
        <begin position="120"/>
        <end position="849"/>
    </location>
</feature>
<dbReference type="PANTHER" id="PTHR13043">
    <property type="entry name" value="EXOCYST COMPLEX COMPONENT SEC5"/>
    <property type="match status" value="1"/>
</dbReference>
<dbReference type="Pfam" id="PF01833">
    <property type="entry name" value="TIG"/>
    <property type="match status" value="1"/>
</dbReference>
<dbReference type="GO" id="GO:0000145">
    <property type="term" value="C:exocyst"/>
    <property type="evidence" value="ECO:0007669"/>
    <property type="project" value="UniProtKB-UniRule"/>
</dbReference>
<evidence type="ECO:0000313" key="10">
    <source>
        <dbReference type="EnsemblMetazoa" id="XP_014248601.1"/>
    </source>
</evidence>
<dbReference type="EnsemblMetazoa" id="XM_014393115.2">
    <property type="protein sequence ID" value="XP_014248601.1"/>
    <property type="gene ID" value="LOC106666155"/>
</dbReference>
<evidence type="ECO:0000256" key="2">
    <source>
        <dbReference type="ARBA" id="ARBA00010578"/>
    </source>
</evidence>
<proteinExistence type="inferred from homology"/>
<feature type="domain" description="IPT/TIG" evidence="8">
    <location>
        <begin position="5"/>
        <end position="83"/>
    </location>
</feature>
<dbReference type="GO" id="GO:0048468">
    <property type="term" value="P:cell development"/>
    <property type="evidence" value="ECO:0007669"/>
    <property type="project" value="UniProtKB-ARBA"/>
</dbReference>
<dbReference type="InterPro" id="IPR014756">
    <property type="entry name" value="Ig_E-set"/>
</dbReference>
<accession>A0A8I6TE44</accession>
<dbReference type="InterPro" id="IPR039481">
    <property type="entry name" value="EXOC2/Sec5_N_dom"/>
</dbReference>